<proteinExistence type="predicted"/>
<dbReference type="EMBL" id="BONW01000044">
    <property type="protein sequence ID" value="GIG92367.1"/>
    <property type="molecule type" value="Genomic_DNA"/>
</dbReference>
<comment type="caution">
    <text evidence="1">The sequence shown here is derived from an EMBL/GenBank/DDBJ whole genome shotgun (WGS) entry which is preliminary data.</text>
</comment>
<evidence type="ECO:0000313" key="2">
    <source>
        <dbReference type="Proteomes" id="UP000646749"/>
    </source>
</evidence>
<sequence length="55" mass="5738">MTPLAIWALSLAGAGLALVVALVAFISHHSVGSHADQLADAIAHRSDVPRVPTRR</sequence>
<keyword evidence="2" id="KW-1185">Reference proteome</keyword>
<dbReference type="RefSeq" id="WP_203870721.1">
    <property type="nucleotide sequence ID" value="NZ_BONW01000044.1"/>
</dbReference>
<organism evidence="1 2">
    <name type="scientific">Plantactinospora endophytica</name>
    <dbReference type="NCBI Taxonomy" id="673535"/>
    <lineage>
        <taxon>Bacteria</taxon>
        <taxon>Bacillati</taxon>
        <taxon>Actinomycetota</taxon>
        <taxon>Actinomycetes</taxon>
        <taxon>Micromonosporales</taxon>
        <taxon>Micromonosporaceae</taxon>
        <taxon>Plantactinospora</taxon>
    </lineage>
</organism>
<name>A0ABQ4ECB3_9ACTN</name>
<dbReference type="Proteomes" id="UP000646749">
    <property type="component" value="Unassembled WGS sequence"/>
</dbReference>
<accession>A0ABQ4ECB3</accession>
<gene>
    <name evidence="1" type="ORF">Pen02_73030</name>
</gene>
<protein>
    <submittedName>
        <fullName evidence="1">Uncharacterized protein</fullName>
    </submittedName>
</protein>
<reference evidence="1 2" key="1">
    <citation type="submission" date="2021-01" db="EMBL/GenBank/DDBJ databases">
        <title>Whole genome shotgun sequence of Plantactinospora endophytica NBRC 110450.</title>
        <authorList>
            <person name="Komaki H."/>
            <person name="Tamura T."/>
        </authorList>
    </citation>
    <scope>NUCLEOTIDE SEQUENCE [LARGE SCALE GENOMIC DNA]</scope>
    <source>
        <strain evidence="1 2">NBRC 110450</strain>
    </source>
</reference>
<evidence type="ECO:0000313" key="1">
    <source>
        <dbReference type="EMBL" id="GIG92367.1"/>
    </source>
</evidence>